<organism evidence="9 10">
    <name type="scientific">Paenibacillus solanacearum</name>
    <dbReference type="NCBI Taxonomy" id="2048548"/>
    <lineage>
        <taxon>Bacteria</taxon>
        <taxon>Bacillati</taxon>
        <taxon>Bacillota</taxon>
        <taxon>Bacilli</taxon>
        <taxon>Bacillales</taxon>
        <taxon>Paenibacillaceae</taxon>
        <taxon>Paenibacillus</taxon>
    </lineage>
</organism>
<feature type="transmembrane region" description="Helical" evidence="7">
    <location>
        <begin position="12"/>
        <end position="40"/>
    </location>
</feature>
<feature type="transmembrane region" description="Helical" evidence="7">
    <location>
        <begin position="77"/>
        <end position="96"/>
    </location>
</feature>
<dbReference type="Proteomes" id="UP000693672">
    <property type="component" value="Unassembled WGS sequence"/>
</dbReference>
<comment type="caution">
    <text evidence="9">The sequence shown here is derived from an EMBL/GenBank/DDBJ whole genome shotgun (WGS) entry which is preliminary data.</text>
</comment>
<dbReference type="GO" id="GO:0022857">
    <property type="term" value="F:transmembrane transporter activity"/>
    <property type="evidence" value="ECO:0007669"/>
    <property type="project" value="InterPro"/>
</dbReference>
<keyword evidence="2" id="KW-0813">Transport</keyword>
<feature type="domain" description="Major facilitator superfamily (MFS) profile" evidence="8">
    <location>
        <begin position="11"/>
        <end position="449"/>
    </location>
</feature>
<evidence type="ECO:0000313" key="9">
    <source>
        <dbReference type="EMBL" id="CAG7645774.1"/>
    </source>
</evidence>
<gene>
    <name evidence="9" type="primary">ribZ_4</name>
    <name evidence="9" type="ORF">PAESOLCIP111_05019</name>
</gene>
<feature type="transmembrane region" description="Helical" evidence="7">
    <location>
        <begin position="197"/>
        <end position="216"/>
    </location>
</feature>
<accession>A0A916K8S6</accession>
<protein>
    <submittedName>
        <fullName evidence="9">Riboflavin transporter RibZ</fullName>
    </submittedName>
</protein>
<dbReference type="PANTHER" id="PTHR42718">
    <property type="entry name" value="MAJOR FACILITATOR SUPERFAMILY MULTIDRUG TRANSPORTER MFSC"/>
    <property type="match status" value="1"/>
</dbReference>
<proteinExistence type="predicted"/>
<comment type="subcellular location">
    <subcellularLocation>
        <location evidence="1">Cell membrane</location>
        <topology evidence="1">Multi-pass membrane protein</topology>
    </subcellularLocation>
</comment>
<keyword evidence="5 7" id="KW-1133">Transmembrane helix</keyword>
<keyword evidence="6 7" id="KW-0472">Membrane</keyword>
<dbReference type="EMBL" id="CAJVAS010000032">
    <property type="protein sequence ID" value="CAG7645774.1"/>
    <property type="molecule type" value="Genomic_DNA"/>
</dbReference>
<sequence>METANPHRWKIIHVVNAGTFMSTLDVGIVNVALPAMAIQFGVPLSIVQWVVTSYLLILVAALPILGIVSDKIGRHRVYSMGFLVFGAGSLMAAISGGMAGMLVSRCVQGLGAAMIMANSQAMVRQVFPDRERGRALGMNAVVISIGTLSGPALGGLLMNVTGWPALFWVNVPIGLAAMMLGLRWFPKAEAGGSRQRLDYGGAFLLAAAVALLMLAATDSALPNTPLQAIVGVLLLILFLWHESRIDYGLLDRSLFAIRPIWTGNVSAFIIHLAQMAGLLPLTFYMQQLLGFSSSETGLYLSLQPLAMGITAPLAGWYRDRRGAFAPLLLGPALCAASVLWLALSPAVTVIGIVLHLALYGIGMGLFQATNNAEMMSAAPMNKISLTGSLLALIRYLGMIGGVALVALLVGDLGGAAINTETATPWVRLLFGVCFLLCLGAVGVGLLRKQPTSKSSGARIVQSNSKAT</sequence>
<evidence type="ECO:0000259" key="8">
    <source>
        <dbReference type="PROSITE" id="PS50850"/>
    </source>
</evidence>
<keyword evidence="3" id="KW-1003">Cell membrane</keyword>
<dbReference type="PANTHER" id="PTHR42718:SF46">
    <property type="entry name" value="BLR6921 PROTEIN"/>
    <property type="match status" value="1"/>
</dbReference>
<dbReference type="GO" id="GO:0005886">
    <property type="term" value="C:plasma membrane"/>
    <property type="evidence" value="ECO:0007669"/>
    <property type="project" value="UniProtKB-SubCell"/>
</dbReference>
<feature type="transmembrane region" description="Helical" evidence="7">
    <location>
        <begin position="222"/>
        <end position="240"/>
    </location>
</feature>
<evidence type="ECO:0000256" key="5">
    <source>
        <dbReference type="ARBA" id="ARBA00022989"/>
    </source>
</evidence>
<dbReference type="InterPro" id="IPR020846">
    <property type="entry name" value="MFS_dom"/>
</dbReference>
<evidence type="ECO:0000256" key="2">
    <source>
        <dbReference type="ARBA" id="ARBA00022448"/>
    </source>
</evidence>
<feature type="transmembrane region" description="Helical" evidence="7">
    <location>
        <begin position="324"/>
        <end position="343"/>
    </location>
</feature>
<feature type="transmembrane region" description="Helical" evidence="7">
    <location>
        <begin position="297"/>
        <end position="317"/>
    </location>
</feature>
<feature type="transmembrane region" description="Helical" evidence="7">
    <location>
        <begin position="165"/>
        <end position="185"/>
    </location>
</feature>
<feature type="transmembrane region" description="Helical" evidence="7">
    <location>
        <begin position="261"/>
        <end position="285"/>
    </location>
</feature>
<dbReference type="CDD" id="cd17321">
    <property type="entry name" value="MFS_MMR_MDR_like"/>
    <property type="match status" value="1"/>
</dbReference>
<evidence type="ECO:0000256" key="7">
    <source>
        <dbReference type="SAM" id="Phobius"/>
    </source>
</evidence>
<name>A0A916K8S6_9BACL</name>
<evidence type="ECO:0000256" key="4">
    <source>
        <dbReference type="ARBA" id="ARBA00022692"/>
    </source>
</evidence>
<reference evidence="9" key="1">
    <citation type="submission" date="2021-06" db="EMBL/GenBank/DDBJ databases">
        <authorList>
            <person name="Criscuolo A."/>
        </authorList>
    </citation>
    <scope>NUCLEOTIDE SEQUENCE</scope>
    <source>
        <strain evidence="9">CIP111600</strain>
    </source>
</reference>
<evidence type="ECO:0000256" key="3">
    <source>
        <dbReference type="ARBA" id="ARBA00022475"/>
    </source>
</evidence>
<dbReference type="AlphaFoldDB" id="A0A916K8S6"/>
<evidence type="ECO:0000313" key="10">
    <source>
        <dbReference type="Proteomes" id="UP000693672"/>
    </source>
</evidence>
<dbReference type="PROSITE" id="PS50850">
    <property type="entry name" value="MFS"/>
    <property type="match status" value="1"/>
</dbReference>
<feature type="transmembrane region" description="Helical" evidence="7">
    <location>
        <begin position="389"/>
        <end position="408"/>
    </location>
</feature>
<evidence type="ECO:0000256" key="6">
    <source>
        <dbReference type="ARBA" id="ARBA00023136"/>
    </source>
</evidence>
<keyword evidence="10" id="KW-1185">Reference proteome</keyword>
<feature type="transmembrane region" description="Helical" evidence="7">
    <location>
        <begin position="46"/>
        <end position="65"/>
    </location>
</feature>
<evidence type="ECO:0000256" key="1">
    <source>
        <dbReference type="ARBA" id="ARBA00004651"/>
    </source>
</evidence>
<dbReference type="Pfam" id="PF07690">
    <property type="entry name" value="MFS_1"/>
    <property type="match status" value="1"/>
</dbReference>
<feature type="transmembrane region" description="Helical" evidence="7">
    <location>
        <begin position="349"/>
        <end position="368"/>
    </location>
</feature>
<feature type="transmembrane region" description="Helical" evidence="7">
    <location>
        <begin position="428"/>
        <end position="446"/>
    </location>
</feature>
<keyword evidence="4 7" id="KW-0812">Transmembrane</keyword>
<dbReference type="InterPro" id="IPR011701">
    <property type="entry name" value="MFS"/>
</dbReference>
<dbReference type="RefSeq" id="WP_218094733.1">
    <property type="nucleotide sequence ID" value="NZ_CAJVAS010000032.1"/>
</dbReference>